<dbReference type="Proteomes" id="UP000249218">
    <property type="component" value="Unassembled WGS sequence"/>
</dbReference>
<organism evidence="4 5">
    <name type="scientific">Helicoverpa armigera</name>
    <name type="common">Cotton bollworm</name>
    <name type="synonym">Heliothis armigera</name>
    <dbReference type="NCBI Taxonomy" id="29058"/>
    <lineage>
        <taxon>Eukaryota</taxon>
        <taxon>Metazoa</taxon>
        <taxon>Ecdysozoa</taxon>
        <taxon>Arthropoda</taxon>
        <taxon>Hexapoda</taxon>
        <taxon>Insecta</taxon>
        <taxon>Pterygota</taxon>
        <taxon>Neoptera</taxon>
        <taxon>Endopterygota</taxon>
        <taxon>Lepidoptera</taxon>
        <taxon>Glossata</taxon>
        <taxon>Ditrysia</taxon>
        <taxon>Noctuoidea</taxon>
        <taxon>Noctuidae</taxon>
        <taxon>Heliothinae</taxon>
        <taxon>Helicoverpa</taxon>
    </lineage>
</organism>
<gene>
    <name evidence="4" type="primary">HaOG212080</name>
    <name evidence="4" type="ORF">B5X24_HaOG212080</name>
</gene>
<evidence type="ECO:0000313" key="4">
    <source>
        <dbReference type="EMBL" id="PZC71986.1"/>
    </source>
</evidence>
<name>A0A2W1BGN8_HELAM</name>
<accession>A0A2W1BGN8</accession>
<dbReference type="InterPro" id="IPR004941">
    <property type="entry name" value="FP_N"/>
</dbReference>
<evidence type="ECO:0000313" key="5">
    <source>
        <dbReference type="Proteomes" id="UP000249218"/>
    </source>
</evidence>
<feature type="coiled-coil region" evidence="1">
    <location>
        <begin position="114"/>
        <end position="158"/>
    </location>
</feature>
<keyword evidence="1" id="KW-0175">Coiled coil</keyword>
<feature type="domain" description="FP protein N-terminal" evidence="2">
    <location>
        <begin position="145"/>
        <end position="233"/>
    </location>
</feature>
<evidence type="ECO:0000259" key="3">
    <source>
        <dbReference type="Pfam" id="PF25298"/>
    </source>
</evidence>
<sequence length="300" mass="34857">MVKCKKCNKVVSLAKDETSKCKGSCEAIFHKKCVTKTTFKNEKCEDCVSLSESQPSSPSVEEPDIAMTLAAMNRKMDVVYKVEKKLSELAELVDFISEKYDNLMEYQKSIETKMKSLQNMNSYLERCNKSLEERVNELEEKEKEKKVEIAGLEKKEKEDMTKVIVQIADKLQMDVSQIESVERVGREKPDANKPLPVIVTLRTKEAREKWIGSRKKHLTNGDIYGTNNMNRIYINENLTKYKRNLLWVTKNQLKKTYKYIWVQDGKILIRKSDDQKKIMSIRSERDIEQFLKSDVDKAGS</sequence>
<dbReference type="Pfam" id="PF25298">
    <property type="entry name" value="Baculo_FP_2nd"/>
    <property type="match status" value="1"/>
</dbReference>
<dbReference type="Pfam" id="PF03258">
    <property type="entry name" value="Baculo_FP"/>
    <property type="match status" value="1"/>
</dbReference>
<reference evidence="4 5" key="1">
    <citation type="journal article" date="2017" name="BMC Biol.">
        <title>Genomic innovations, transcriptional plasticity and gene loss underlying the evolution and divergence of two highly polyphagous and invasive Helicoverpa pest species.</title>
        <authorList>
            <person name="Pearce S.L."/>
            <person name="Clarke D.F."/>
            <person name="East P.D."/>
            <person name="Elfekih S."/>
            <person name="Gordon K.H."/>
            <person name="Jermiin L.S."/>
            <person name="McGaughran A."/>
            <person name="Oakeshott J.G."/>
            <person name="Papanikolaou A."/>
            <person name="Perera O.P."/>
            <person name="Rane R.V."/>
            <person name="Richards S."/>
            <person name="Tay W.T."/>
            <person name="Walsh T.K."/>
            <person name="Anderson A."/>
            <person name="Anderson C.J."/>
            <person name="Asgari S."/>
            <person name="Board P.G."/>
            <person name="Bretschneider A."/>
            <person name="Campbell P.M."/>
            <person name="Chertemps T."/>
            <person name="Christeller J.T."/>
            <person name="Coppin C.W."/>
            <person name="Downes S.J."/>
            <person name="Duan G."/>
            <person name="Farnsworth C.A."/>
            <person name="Good R.T."/>
            <person name="Han L.B."/>
            <person name="Han Y.C."/>
            <person name="Hatje K."/>
            <person name="Horne I."/>
            <person name="Huang Y.P."/>
            <person name="Hughes D.S."/>
            <person name="Jacquin-Joly E."/>
            <person name="James W."/>
            <person name="Jhangiani S."/>
            <person name="Kollmar M."/>
            <person name="Kuwar S.S."/>
            <person name="Li S."/>
            <person name="Liu N.Y."/>
            <person name="Maibeche M.T."/>
            <person name="Miller J.R."/>
            <person name="Montagne N."/>
            <person name="Perry T."/>
            <person name="Qu J."/>
            <person name="Song S.V."/>
            <person name="Sutton G.G."/>
            <person name="Vogel H."/>
            <person name="Walenz B.P."/>
            <person name="Xu W."/>
            <person name="Zhang H.J."/>
            <person name="Zou Z."/>
            <person name="Batterham P."/>
            <person name="Edwards O.R."/>
            <person name="Feyereisen R."/>
            <person name="Gibbs R.A."/>
            <person name="Heckel D.G."/>
            <person name="McGrath A."/>
            <person name="Robin C."/>
            <person name="Scherer S.E."/>
            <person name="Worley K.C."/>
            <person name="Wu Y.D."/>
        </authorList>
    </citation>
    <scope>NUCLEOTIDE SEQUENCE [LARGE SCALE GENOMIC DNA]</scope>
    <source>
        <strain evidence="4">Harm_GR_Male_#8</strain>
        <tissue evidence="4">Whole organism</tissue>
    </source>
</reference>
<keyword evidence="5" id="KW-1185">Reference proteome</keyword>
<feature type="domain" description="FP protein C-terminal" evidence="3">
    <location>
        <begin position="239"/>
        <end position="290"/>
    </location>
</feature>
<protein>
    <submittedName>
        <fullName evidence="4">Uncharacterized protein</fullName>
    </submittedName>
</protein>
<dbReference type="OrthoDB" id="7351105at2759"/>
<proteinExistence type="predicted"/>
<dbReference type="AlphaFoldDB" id="A0A2W1BGN8"/>
<dbReference type="InterPro" id="IPR057251">
    <property type="entry name" value="FP_C"/>
</dbReference>
<evidence type="ECO:0000259" key="2">
    <source>
        <dbReference type="Pfam" id="PF03258"/>
    </source>
</evidence>
<dbReference type="EMBL" id="KZ150233">
    <property type="protein sequence ID" value="PZC71986.1"/>
    <property type="molecule type" value="Genomic_DNA"/>
</dbReference>
<evidence type="ECO:0000256" key="1">
    <source>
        <dbReference type="SAM" id="Coils"/>
    </source>
</evidence>